<dbReference type="STRING" id="765440.A0A0C3F1V3"/>
<evidence type="ECO:0000256" key="1">
    <source>
        <dbReference type="SAM" id="MobiDB-lite"/>
    </source>
</evidence>
<evidence type="ECO:0000256" key="2">
    <source>
        <dbReference type="SAM" id="SignalP"/>
    </source>
</evidence>
<protein>
    <submittedName>
        <fullName evidence="3">Uncharacterized protein</fullName>
    </submittedName>
</protein>
<feature type="compositionally biased region" description="Pro residues" evidence="1">
    <location>
        <begin position="288"/>
        <end position="333"/>
    </location>
</feature>
<dbReference type="InParanoid" id="A0A0C3F1V3"/>
<feature type="chain" id="PRO_5002164071" evidence="2">
    <location>
        <begin position="32"/>
        <end position="405"/>
    </location>
</feature>
<name>A0A0C3F1V3_PILCF</name>
<keyword evidence="4" id="KW-1185">Reference proteome</keyword>
<gene>
    <name evidence="3" type="ORF">PILCRDRAFT_10977</name>
</gene>
<dbReference type="AlphaFoldDB" id="A0A0C3F1V3"/>
<keyword evidence="2" id="KW-0732">Signal</keyword>
<feature type="region of interest" description="Disordered" evidence="1">
    <location>
        <begin position="179"/>
        <end position="208"/>
    </location>
</feature>
<dbReference type="OrthoDB" id="2681631at2759"/>
<dbReference type="Proteomes" id="UP000054166">
    <property type="component" value="Unassembled WGS sequence"/>
</dbReference>
<dbReference type="EMBL" id="KN833014">
    <property type="protein sequence ID" value="KIM78755.1"/>
    <property type="molecule type" value="Genomic_DNA"/>
</dbReference>
<organism evidence="3 4">
    <name type="scientific">Piloderma croceum (strain F 1598)</name>
    <dbReference type="NCBI Taxonomy" id="765440"/>
    <lineage>
        <taxon>Eukaryota</taxon>
        <taxon>Fungi</taxon>
        <taxon>Dikarya</taxon>
        <taxon>Basidiomycota</taxon>
        <taxon>Agaricomycotina</taxon>
        <taxon>Agaricomycetes</taxon>
        <taxon>Agaricomycetidae</taxon>
        <taxon>Atheliales</taxon>
        <taxon>Atheliaceae</taxon>
        <taxon>Piloderma</taxon>
    </lineage>
</organism>
<evidence type="ECO:0000313" key="4">
    <source>
        <dbReference type="Proteomes" id="UP000054166"/>
    </source>
</evidence>
<reference evidence="3 4" key="1">
    <citation type="submission" date="2014-04" db="EMBL/GenBank/DDBJ databases">
        <authorList>
            <consortium name="DOE Joint Genome Institute"/>
            <person name="Kuo A."/>
            <person name="Tarkka M."/>
            <person name="Buscot F."/>
            <person name="Kohler A."/>
            <person name="Nagy L.G."/>
            <person name="Floudas D."/>
            <person name="Copeland A."/>
            <person name="Barry K.W."/>
            <person name="Cichocki N."/>
            <person name="Veneault-Fourrey C."/>
            <person name="LaButti K."/>
            <person name="Lindquist E.A."/>
            <person name="Lipzen A."/>
            <person name="Lundell T."/>
            <person name="Morin E."/>
            <person name="Murat C."/>
            <person name="Sun H."/>
            <person name="Tunlid A."/>
            <person name="Henrissat B."/>
            <person name="Grigoriev I.V."/>
            <person name="Hibbett D.S."/>
            <person name="Martin F."/>
            <person name="Nordberg H.P."/>
            <person name="Cantor M.N."/>
            <person name="Hua S.X."/>
        </authorList>
    </citation>
    <scope>NUCLEOTIDE SEQUENCE [LARGE SCALE GENOMIC DNA]</scope>
    <source>
        <strain evidence="3 4">F 1598</strain>
    </source>
</reference>
<reference evidence="4" key="2">
    <citation type="submission" date="2015-01" db="EMBL/GenBank/DDBJ databases">
        <title>Evolutionary Origins and Diversification of the Mycorrhizal Mutualists.</title>
        <authorList>
            <consortium name="DOE Joint Genome Institute"/>
            <consortium name="Mycorrhizal Genomics Consortium"/>
            <person name="Kohler A."/>
            <person name="Kuo A."/>
            <person name="Nagy L.G."/>
            <person name="Floudas D."/>
            <person name="Copeland A."/>
            <person name="Barry K.W."/>
            <person name="Cichocki N."/>
            <person name="Veneault-Fourrey C."/>
            <person name="LaButti K."/>
            <person name="Lindquist E.A."/>
            <person name="Lipzen A."/>
            <person name="Lundell T."/>
            <person name="Morin E."/>
            <person name="Murat C."/>
            <person name="Riley R."/>
            <person name="Ohm R."/>
            <person name="Sun H."/>
            <person name="Tunlid A."/>
            <person name="Henrissat B."/>
            <person name="Grigoriev I.V."/>
            <person name="Hibbett D.S."/>
            <person name="Martin F."/>
        </authorList>
    </citation>
    <scope>NUCLEOTIDE SEQUENCE [LARGE SCALE GENOMIC DNA]</scope>
    <source>
        <strain evidence="4">F 1598</strain>
    </source>
</reference>
<accession>A0A0C3F1V3</accession>
<evidence type="ECO:0000313" key="3">
    <source>
        <dbReference type="EMBL" id="KIM78755.1"/>
    </source>
</evidence>
<proteinExistence type="predicted"/>
<dbReference type="HOGENOM" id="CLU_679902_0_0_1"/>
<feature type="region of interest" description="Disordered" evidence="1">
    <location>
        <begin position="245"/>
        <end position="348"/>
    </location>
</feature>
<sequence length="405" mass="42007">MHPTTLAADGVAVAALRLLLLLPLLPPRARTPHEMAEGGDGGRWCGNAGIVIVVVGPCIRKYEQGKGLGAEISKLSSYGSLSFAPAGAMFPLAQPPGSRSCSPSPRSCSLALVRTPPTLVRTPRPSSCGSGVASPTAVVTAASHVAAVAAVSLTAAVSAVFPATTVALVHVAEEGSEGKDPLNIISPSRIPTPHTPTPQYPRPDLGSVFGYSYTPQKPTESISAFTAAWQPNLSAPFFKLMVHEGRPRPTESSDGWGSPFVPEYGPPQTGGPPADPPSDDKGLYAGPPGRPLPNPPGGPPPMGGPAPPNPPAGPPAPGPPAPAPPPPPNPPIPILAAPPAGPPADKRKLYVKKPDNLTESKQWDRFKRQTFVYTEESVIQFLLSFMTEGLPEKFTANFINDIACI</sequence>
<feature type="signal peptide" evidence="2">
    <location>
        <begin position="1"/>
        <end position="31"/>
    </location>
</feature>